<protein>
    <submittedName>
        <fullName evidence="2">Uncharacterized protein</fullName>
    </submittedName>
</protein>
<dbReference type="OrthoDB" id="7871163at2759"/>
<reference evidence="2 4" key="5">
    <citation type="journal article" date="2002" name="Genome Biol.">
        <title>Heterochromatic sequences in a Drosophila whole-genome shotgun assembly.</title>
        <authorList>
            <person name="Hoskins R.A."/>
            <person name="Smith C.D."/>
            <person name="Carlson J.W."/>
            <person name="Carvalho A.B."/>
            <person name="Halpern A."/>
            <person name="Kaminker J.S."/>
            <person name="Kennedy C."/>
            <person name="Mungall C.J."/>
            <person name="Sullivan B.A."/>
            <person name="Sutton G.G."/>
            <person name="Yasuhara J.C."/>
            <person name="Wakimoto B.T."/>
            <person name="Myers E.W."/>
            <person name="Celniker S.E."/>
            <person name="Rubin G.M."/>
            <person name="Karpen G.H."/>
        </authorList>
    </citation>
    <scope>NUCLEOTIDE SEQUENCE [LARGE SCALE GENOMIC DNA]</scope>
    <source>
        <strain evidence="4">Berkeley</strain>
    </source>
</reference>
<dbReference type="EMBL" id="AE013599">
    <property type="protein sequence ID" value="AFH08006.1"/>
    <property type="molecule type" value="Genomic_DNA"/>
</dbReference>
<dbReference type="AGR" id="FB:FBgn0263270"/>
<organism evidence="2 4">
    <name type="scientific">Drosophila melanogaster</name>
    <name type="common">Fruit fly</name>
    <dbReference type="NCBI Taxonomy" id="7227"/>
    <lineage>
        <taxon>Eukaryota</taxon>
        <taxon>Metazoa</taxon>
        <taxon>Ecdysozoa</taxon>
        <taxon>Arthropoda</taxon>
        <taxon>Hexapoda</taxon>
        <taxon>Insecta</taxon>
        <taxon>Pterygota</taxon>
        <taxon>Neoptera</taxon>
        <taxon>Endopterygota</taxon>
        <taxon>Diptera</taxon>
        <taxon>Brachycera</taxon>
        <taxon>Muscomorpha</taxon>
        <taxon>Ephydroidea</taxon>
        <taxon>Drosophilidae</taxon>
        <taxon>Drosophila</taxon>
        <taxon>Sophophora</taxon>
    </lineage>
</organism>
<accession>A0A0B4K6X0</accession>
<proteinExistence type="predicted"/>
<dbReference type="KEGG" id="dme:Dmel_CG43396"/>
<reference evidence="2 4" key="10">
    <citation type="journal article" date="2015" name="G3 (Bethesda)">
        <title>Gene Model Annotations for Drosophila melanogaster: The Rule-Benders.</title>
        <authorList>
            <consortium name="FlyBase Consortium"/>
            <person name="Crosby M.A."/>
            <person name="Gramates L.S."/>
            <person name="Dos Santos G."/>
            <person name="Matthews B.B."/>
            <person name="St Pierre S.E."/>
            <person name="Zhou P."/>
            <person name="Schroeder A.J."/>
            <person name="Falls K."/>
            <person name="Emmert D.B."/>
            <person name="Russo S.M."/>
            <person name="Gelbart W.M."/>
            <person name="null"/>
        </authorList>
    </citation>
    <scope>NUCLEOTIDE SEQUENCE [LARGE SCALE GENOMIC DNA]</scope>
    <source>
        <strain evidence="4">Berkeley</strain>
    </source>
</reference>
<reference evidence="2 4" key="3">
    <citation type="journal article" date="2002" name="Genome Biol.">
        <title>Annotation of the Drosophila melanogaster euchromatic genome: a systematic review.</title>
        <authorList>
            <person name="Misra S."/>
            <person name="Crosby M.A."/>
            <person name="Mungall C.J."/>
            <person name="Matthews B.B."/>
            <person name="Campbell K.S."/>
            <person name="Hradecky P."/>
            <person name="Huang Y."/>
            <person name="Kaminker J.S."/>
            <person name="Millburn G.H."/>
            <person name="Prochnik S.E."/>
            <person name="Smith C.D."/>
            <person name="Tupy J.L."/>
            <person name="Whitfied E.J."/>
            <person name="Bayraktaroglu L."/>
            <person name="Berman B.P."/>
            <person name="Bettencourt B.R."/>
            <person name="Celniker S.E."/>
            <person name="de Grey A.D."/>
            <person name="Drysdale R.A."/>
            <person name="Harris N.L."/>
            <person name="Richter J."/>
            <person name="Russo S."/>
            <person name="Schroeder A.J."/>
            <person name="Shu S.Q."/>
            <person name="Stapleton M."/>
            <person name="Yamada C."/>
            <person name="Ashburner M."/>
            <person name="Gelbart W.M."/>
            <person name="Rubin G.M."/>
            <person name="Lewis S.E."/>
        </authorList>
    </citation>
    <scope>GENOME REANNOTATION</scope>
    <source>
        <strain evidence="4">Berkeley</strain>
    </source>
</reference>
<reference evidence="2 4" key="4">
    <citation type="journal article" date="2002" name="Genome Biol.">
        <title>The transposable elements of the Drosophila melanogaster euchromatin: a genomics perspective.</title>
        <authorList>
            <person name="Kaminker J.S."/>
            <person name="Bergman C.M."/>
            <person name="Kronmiller B."/>
            <person name="Carlson J."/>
            <person name="Svirskas R."/>
            <person name="Patel S."/>
            <person name="Frise E."/>
            <person name="Wheeler D.A."/>
            <person name="Lewis S.E."/>
            <person name="Rubin G.M."/>
            <person name="Ashburner M."/>
            <person name="Celniker S.E."/>
        </authorList>
    </citation>
    <scope>NUCLEOTIDE SEQUENCE [LARGE SCALE GENOMIC DNA]</scope>
    <source>
        <strain evidence="4">Berkeley</strain>
    </source>
</reference>
<evidence type="ECO:0000313" key="3">
    <source>
        <dbReference type="FlyBase" id="FBgn0263270"/>
    </source>
</evidence>
<feature type="compositionally biased region" description="Basic and acidic residues" evidence="1">
    <location>
        <begin position="119"/>
        <end position="128"/>
    </location>
</feature>
<name>A0A0B4K6X0_DROME</name>
<dbReference type="PaxDb" id="7227-FBpp0300744"/>
<dbReference type="AlphaFoldDB" id="A0A0B4K6X0"/>
<sequence length="153" mass="17890">MRNTAGVFLFQTFSIIVRSLKKDPDVNYCTLGVVLIKYRMMCSPLRSLWVLRKEKCVEALHCLDGYSKKECQDNCLKKSKKKKKVILSPATKPQLKTKEIQTTIASCATIEVEIKTTTEHYEPPREEFSPSTRETRRPKRTRRTRRYTIKEIC</sequence>
<reference evidence="2 4" key="11">
    <citation type="journal article" date="2015" name="Genome Res.">
        <title>The Release 6 reference sequence of the Drosophila melanogaster genome.</title>
        <authorList>
            <person name="Hoskins R.A."/>
            <person name="Carlson J.W."/>
            <person name="Wan K.H."/>
            <person name="Park S."/>
            <person name="Mendez I."/>
            <person name="Galle S.E."/>
            <person name="Booth B.W."/>
            <person name="Pfeiffer B.D."/>
            <person name="George R.A."/>
            <person name="Svirskas R."/>
            <person name="Krzywinski M."/>
            <person name="Schein J."/>
            <person name="Accardo M.C."/>
            <person name="Damia E."/>
            <person name="Messina G."/>
            <person name="Mendez-Lago M."/>
            <person name="de Pablos B."/>
            <person name="Demakova O.V."/>
            <person name="Andreyeva E.N."/>
            <person name="Boldyreva L.V."/>
            <person name="Marra M."/>
            <person name="Carvalho A.B."/>
            <person name="Dimitri P."/>
            <person name="Villasante A."/>
            <person name="Zhimulev I.F."/>
            <person name="Rubin G.M."/>
            <person name="Karpen G.H."/>
            <person name="Celniker S.E."/>
        </authorList>
    </citation>
    <scope>NUCLEOTIDE SEQUENCE [LARGE SCALE GENOMIC DNA]</scope>
    <source>
        <strain evidence="4">Berkeley</strain>
    </source>
</reference>
<dbReference type="VEuPathDB" id="VectorBase:FBgn0263270"/>
<dbReference type="GeneID" id="12798395"/>
<reference evidence="2 4" key="1">
    <citation type="journal article" date="2000" name="Science">
        <title>The genome sequence of Drosophila melanogaster.</title>
        <authorList>
            <person name="Adams M.D."/>
            <person name="Celniker S.E."/>
            <person name="Holt R.A."/>
            <person name="Evans C.A."/>
            <person name="Gocayne J.D."/>
            <person name="Amanatides P.G."/>
            <person name="Scherer S.E."/>
            <person name="Li P.W."/>
            <person name="Hoskins R.A."/>
            <person name="Galle R.F."/>
            <person name="George R.A."/>
            <person name="Lewis S.E."/>
            <person name="Richards S."/>
            <person name="Ashburner M."/>
            <person name="Henderson S.N."/>
            <person name="Sutton G.G."/>
            <person name="Wortman J.R."/>
            <person name="Yandell M.D."/>
            <person name="Zhang Q."/>
            <person name="Chen L.X."/>
            <person name="Brandon R.C."/>
            <person name="Rogers Y.H."/>
            <person name="Blazej R.G."/>
            <person name="Champe M."/>
            <person name="Pfeiffer B.D."/>
            <person name="Wan K.H."/>
            <person name="Doyle C."/>
            <person name="Baxter E.G."/>
            <person name="Helt G."/>
            <person name="Nelson C.R."/>
            <person name="Gabor G.L."/>
            <person name="Abril J.F."/>
            <person name="Agbayani A."/>
            <person name="An H.J."/>
            <person name="Andrews-Pfannkoch C."/>
            <person name="Baldwin D."/>
            <person name="Ballew R.M."/>
            <person name="Basu A."/>
            <person name="Baxendale J."/>
            <person name="Bayraktaroglu L."/>
            <person name="Beasley E.M."/>
            <person name="Beeson K.Y."/>
            <person name="Benos P.V."/>
            <person name="Berman B.P."/>
            <person name="Bhandari D."/>
            <person name="Bolshakov S."/>
            <person name="Borkova D."/>
            <person name="Botchan M.R."/>
            <person name="Bouck J."/>
            <person name="Brokstein P."/>
            <person name="Brottier P."/>
            <person name="Burtis K.C."/>
            <person name="Busam D.A."/>
            <person name="Butler H."/>
            <person name="Cadieu E."/>
            <person name="Center A."/>
            <person name="Chandra I."/>
            <person name="Cherry J.M."/>
            <person name="Cawley S."/>
            <person name="Dahlke C."/>
            <person name="Davenport L.B."/>
            <person name="Davies P."/>
            <person name="de Pablos B."/>
            <person name="Delcher A."/>
            <person name="Deng Z."/>
            <person name="Mays A.D."/>
            <person name="Dew I."/>
            <person name="Dietz S.M."/>
            <person name="Dodson K."/>
            <person name="Doup L.E."/>
            <person name="Downes M."/>
            <person name="Dugan-Rocha S."/>
            <person name="Dunkov B.C."/>
            <person name="Dunn P."/>
            <person name="Durbin K.J."/>
            <person name="Evangelista C.C."/>
            <person name="Ferraz C."/>
            <person name="Ferriera S."/>
            <person name="Fleischmann W."/>
            <person name="Fosler C."/>
            <person name="Gabrielian A.E."/>
            <person name="Garg N.S."/>
            <person name="Gelbart W.M."/>
            <person name="Glasser K."/>
            <person name="Glodek A."/>
            <person name="Gong F."/>
            <person name="Gorrell J.H."/>
            <person name="Gu Z."/>
            <person name="Guan P."/>
            <person name="Harris M."/>
            <person name="Harris N.L."/>
            <person name="Harvey D."/>
            <person name="Heiman T.J."/>
            <person name="Hernandez J.R."/>
            <person name="Houck J."/>
            <person name="Hostin D."/>
            <person name="Houston K.A."/>
            <person name="Howland T.J."/>
            <person name="Wei M.H."/>
            <person name="Ibegwam C."/>
            <person name="Jalali M."/>
            <person name="Kalush F."/>
            <person name="Karpen G.H."/>
            <person name="Ke Z."/>
            <person name="Kennison J.A."/>
            <person name="Ketchum K.A."/>
            <person name="Kimmel B.E."/>
            <person name="Kodira C.D."/>
            <person name="Kraft C."/>
            <person name="Kravitz S."/>
            <person name="Kulp D."/>
            <person name="Lai Z."/>
            <person name="Lasko P."/>
            <person name="Lei Y."/>
            <person name="Levitsky A.A."/>
            <person name="Li J."/>
            <person name="Li Z."/>
            <person name="Liang Y."/>
            <person name="Lin X."/>
            <person name="Liu X."/>
            <person name="Mattei B."/>
            <person name="McIntosh T.C."/>
            <person name="McLeod M.P."/>
            <person name="McPherson D."/>
            <person name="Merkulov G."/>
            <person name="Milshina N.V."/>
            <person name="Mobarry C."/>
            <person name="Morris J."/>
            <person name="Moshrefi A."/>
            <person name="Mount S.M."/>
            <person name="Moy M."/>
            <person name="Murphy B."/>
            <person name="Murphy L."/>
            <person name="Muzny D.M."/>
            <person name="Nelson D.L."/>
            <person name="Nelson D.R."/>
            <person name="Nelson K.A."/>
            <person name="Nixon K."/>
            <person name="Nusskern D.R."/>
            <person name="Pacleb J.M."/>
            <person name="Palazzolo M."/>
            <person name="Pittman G.S."/>
            <person name="Pan S."/>
            <person name="Pollard J."/>
            <person name="Puri V."/>
            <person name="Reese M.G."/>
            <person name="Reinert K."/>
            <person name="Remington K."/>
            <person name="Saunders R.D."/>
            <person name="Scheeler F."/>
            <person name="Shen H."/>
            <person name="Shue B.C."/>
            <person name="Siden-Kiamos I."/>
            <person name="Simpson M."/>
            <person name="Skupski M.P."/>
            <person name="Smith T."/>
            <person name="Spier E."/>
            <person name="Spradling A.C."/>
            <person name="Stapleton M."/>
            <person name="Strong R."/>
            <person name="Sun E."/>
            <person name="Svirskas R."/>
            <person name="Tector C."/>
            <person name="Turner R."/>
            <person name="Venter E."/>
            <person name="Wang A.H."/>
            <person name="Wang X."/>
            <person name="Wang Z.Y."/>
            <person name="Wassarman D.A."/>
            <person name="Weinstock G.M."/>
            <person name="Weissenbach J."/>
            <person name="Williams S.M."/>
            <person name="WoodageT"/>
            <person name="Worley K.C."/>
            <person name="Wu D."/>
            <person name="Yang S."/>
            <person name="Yao Q.A."/>
            <person name="Ye J."/>
            <person name="Yeh R.F."/>
            <person name="Zaveri J.S."/>
            <person name="Zhan M."/>
            <person name="Zhang G."/>
            <person name="Zhao Q."/>
            <person name="Zheng L."/>
            <person name="Zheng X.H."/>
            <person name="Zhong F.N."/>
            <person name="Zhong W."/>
            <person name="Zhou X."/>
            <person name="Zhu S."/>
            <person name="Zhu X."/>
            <person name="Smith H.O."/>
            <person name="Gibbs R.A."/>
            <person name="Myers E.W."/>
            <person name="Rubin G.M."/>
            <person name="Venter J.C."/>
        </authorList>
    </citation>
    <scope>NUCLEOTIDE SEQUENCE [LARGE SCALE GENOMIC DNA]</scope>
    <source>
        <strain evidence="4">Berkeley</strain>
    </source>
</reference>
<feature type="region of interest" description="Disordered" evidence="1">
    <location>
        <begin position="119"/>
        <end position="143"/>
    </location>
</feature>
<reference evidence="2 4" key="8">
    <citation type="journal article" date="2007" name="Science">
        <title>Sequence finishing and mapping of Drosophila melanogaster heterochromatin.</title>
        <authorList>
            <person name="Hoskins R.A."/>
            <person name="Carlson J.W."/>
            <person name="Kennedy C."/>
            <person name="Acevedo D."/>
            <person name="Evans-Holm M."/>
            <person name="Frise E."/>
            <person name="Wan K.H."/>
            <person name="Park S."/>
            <person name="Mendez-Lago M."/>
            <person name="Rossi F."/>
            <person name="Villasante A."/>
            <person name="Dimitri P."/>
            <person name="Karpen G.H."/>
            <person name="Celniker S.E."/>
        </authorList>
    </citation>
    <scope>NUCLEOTIDE SEQUENCE [LARGE SCALE GENOMIC DNA]</scope>
    <source>
        <strain evidence="4">Berkeley</strain>
    </source>
</reference>
<dbReference type="FlyBase" id="FBgn0263270">
    <property type="gene designation" value="CG43396"/>
</dbReference>
<dbReference type="OMA" id="RECINQC"/>
<dbReference type="BioGRID-ORCS" id="12798395">
    <property type="hits" value="0 hits in 1 CRISPR screen"/>
</dbReference>
<reference evidence="2 4" key="6">
    <citation type="journal article" date="2005" name="PLoS Comput. Biol.">
        <title>Combined evidence annotation of transposable elements in genome sequences.</title>
        <authorList>
            <person name="Quesneville H."/>
            <person name="Bergman C.M."/>
            <person name="Andrieu O."/>
            <person name="Autard D."/>
            <person name="Nouaud D."/>
            <person name="Ashburner M."/>
            <person name="Anxolabehere D."/>
        </authorList>
    </citation>
    <scope>NUCLEOTIDE SEQUENCE [LARGE SCALE GENOMIC DNA]</scope>
    <source>
        <strain evidence="4">Berkeley</strain>
    </source>
</reference>
<reference evidence="2 4" key="7">
    <citation type="journal article" date="2007" name="Science">
        <title>The Release 5.1 annotation of Drosophila melanogaster heterochromatin.</title>
        <authorList>
            <person name="Smith C.D."/>
            <person name="Shu S."/>
            <person name="Mungall C.J."/>
            <person name="Karpen G.H."/>
        </authorList>
    </citation>
    <scope>NUCLEOTIDE SEQUENCE [LARGE SCALE GENOMIC DNA]</scope>
    <source>
        <strain evidence="4">Berkeley</strain>
    </source>
</reference>
<reference evidence="2 4" key="9">
    <citation type="journal article" date="2015" name="G3 (Bethesda)">
        <title>Gene Model Annotations for Drosophila melanogaster: Impact of High-Throughput Data.</title>
        <authorList>
            <consortium name="FlyBase Consortium"/>
            <person name="Matthews B.B."/>
            <person name="Dos Santos G."/>
            <person name="Crosby M.A."/>
            <person name="Emmert D.B."/>
            <person name="St Pierre S.E."/>
            <person name="Gramates L.S."/>
            <person name="Zhou P."/>
            <person name="Schroeder A.J."/>
            <person name="Falls K."/>
            <person name="Strelets V."/>
            <person name="Russo S.M."/>
            <person name="Gelbart W.M."/>
            <person name="null"/>
        </authorList>
    </citation>
    <scope>NUCLEOTIDE SEQUENCE [LARGE SCALE GENOMIC DNA]</scope>
    <source>
        <strain evidence="4">Berkeley</strain>
    </source>
</reference>
<keyword evidence="4" id="KW-1185">Reference proteome</keyword>
<evidence type="ECO:0000313" key="2">
    <source>
        <dbReference type="EMBL" id="AFH08006.1"/>
    </source>
</evidence>
<dbReference type="Proteomes" id="UP000000803">
    <property type="component" value="Chromosome 2R"/>
</dbReference>
<dbReference type="RefSeq" id="NP_001246252.1">
    <property type="nucleotide sequence ID" value="NM_001259323.2"/>
</dbReference>
<gene>
    <name evidence="2" type="primary">Dmel\CG43396</name>
    <name evidence="2 3" type="ORF">CG43396</name>
    <name evidence="2" type="ORF">Dmel_CG43396</name>
</gene>
<dbReference type="InParanoid" id="A0A0B4K6X0"/>
<reference evidence="2 4" key="2">
    <citation type="journal article" date="2002" name="Genome Biol.">
        <title>Finishing a whole-genome shotgun: release 3 of the Drosophila melanogaster euchromatic genome sequence.</title>
        <authorList>
            <person name="Celniker S.E."/>
            <person name="Wheeler D.A."/>
            <person name="Kronmiller B."/>
            <person name="Carlson J.W."/>
            <person name="Halpern A."/>
            <person name="Patel S."/>
            <person name="Adams M."/>
            <person name="Champe M."/>
            <person name="Dugan S.P."/>
            <person name="Frise E."/>
            <person name="Hodgson A."/>
            <person name="George R.A."/>
            <person name="Hoskins R.A."/>
            <person name="Laverty T."/>
            <person name="Muzny D.M."/>
            <person name="Nelson C.R."/>
            <person name="Pacleb J.M."/>
            <person name="Park S."/>
            <person name="Pfeiffer B.D."/>
            <person name="Richards S."/>
            <person name="Sodergren E.J."/>
            <person name="Svirskas R."/>
            <person name="Tabor P.E."/>
            <person name="Wan K."/>
            <person name="Stapleton M."/>
            <person name="Sutton G.G."/>
            <person name="Venter C."/>
            <person name="Weinstock G."/>
            <person name="Scherer S.E."/>
            <person name="Myers E.W."/>
            <person name="Gibbs R.A."/>
            <person name="Rubin G.M."/>
        </authorList>
    </citation>
    <scope>NUCLEOTIDE SEQUENCE [LARGE SCALE GENOMIC DNA]</scope>
    <source>
        <strain evidence="4">Berkeley</strain>
    </source>
</reference>
<dbReference type="Bgee" id="FBgn0263270">
    <property type="expression patterns" value="Expressed in male accessory gland main cell (Drosophila) in male reproductive gland and 12 other cell types or tissues"/>
</dbReference>
<evidence type="ECO:0000256" key="1">
    <source>
        <dbReference type="SAM" id="MobiDB-lite"/>
    </source>
</evidence>
<evidence type="ECO:0000313" key="4">
    <source>
        <dbReference type="Proteomes" id="UP000000803"/>
    </source>
</evidence>